<evidence type="ECO:0000313" key="3">
    <source>
        <dbReference type="Proteomes" id="UP000005632"/>
    </source>
</evidence>
<proteinExistence type="predicted"/>
<reference evidence="2 3" key="1">
    <citation type="submission" date="2011-11" db="EMBL/GenBank/DDBJ databases">
        <title>Complete sequence of Spirochaeta sp. grapes.</title>
        <authorList>
            <consortium name="US DOE Joint Genome Institute"/>
            <person name="Lucas S."/>
            <person name="Han J."/>
            <person name="Lapidus A."/>
            <person name="Cheng J.-F."/>
            <person name="Goodwin L."/>
            <person name="Pitluck S."/>
            <person name="Peters L."/>
            <person name="Ovchinnikova G."/>
            <person name="Munk A.C."/>
            <person name="Detter J.C."/>
            <person name="Han C."/>
            <person name="Tapia R."/>
            <person name="Land M."/>
            <person name="Hauser L."/>
            <person name="Kyrpides N."/>
            <person name="Ivanova N."/>
            <person name="Pagani I."/>
            <person name="Ritalahtilisa K."/>
            <person name="Loeffler F."/>
            <person name="Woyke T."/>
        </authorList>
    </citation>
    <scope>NUCLEOTIDE SEQUENCE [LARGE SCALE GENOMIC DNA]</scope>
    <source>
        <strain evidence="3">ATCC BAA-1885 / DSM 22778 / Grapes</strain>
    </source>
</reference>
<dbReference type="AlphaFoldDB" id="G8QYK1"/>
<accession>G8QYK1</accession>
<dbReference type="HOGENOM" id="CLU_3157915_0_0_12"/>
<gene>
    <name evidence="2" type="ordered locus">SpiGrapes_0728</name>
</gene>
<evidence type="ECO:0000313" key="2">
    <source>
        <dbReference type="EMBL" id="AEV28564.1"/>
    </source>
</evidence>
<protein>
    <submittedName>
        <fullName evidence="2">Uncharacterized protein</fullName>
    </submittedName>
</protein>
<feature type="compositionally biased region" description="Basic and acidic residues" evidence="1">
    <location>
        <begin position="27"/>
        <end position="36"/>
    </location>
</feature>
<sequence>MVERLRDEAQQEAPVKPGMLTIYETTSEGKETKIEAEAPQVGFPVNSK</sequence>
<name>G8QYK1_SPHPG</name>
<feature type="region of interest" description="Disordered" evidence="1">
    <location>
        <begin position="1"/>
        <end position="48"/>
    </location>
</feature>
<dbReference type="EMBL" id="CP003155">
    <property type="protein sequence ID" value="AEV28564.1"/>
    <property type="molecule type" value="Genomic_DNA"/>
</dbReference>
<keyword evidence="3" id="KW-1185">Reference proteome</keyword>
<organism evidence="2 3">
    <name type="scientific">Sphaerochaeta pleomorpha (strain ATCC BAA-1885 / DSM 22778 / Grapes)</name>
    <dbReference type="NCBI Taxonomy" id="158190"/>
    <lineage>
        <taxon>Bacteria</taxon>
        <taxon>Pseudomonadati</taxon>
        <taxon>Spirochaetota</taxon>
        <taxon>Spirochaetia</taxon>
        <taxon>Spirochaetales</taxon>
        <taxon>Sphaerochaetaceae</taxon>
        <taxon>Sphaerochaeta</taxon>
    </lineage>
</organism>
<evidence type="ECO:0000256" key="1">
    <source>
        <dbReference type="SAM" id="MobiDB-lite"/>
    </source>
</evidence>
<dbReference type="Proteomes" id="UP000005632">
    <property type="component" value="Chromosome"/>
</dbReference>
<dbReference type="KEGG" id="sgp:SpiGrapes_0728"/>